<keyword evidence="2" id="KW-0285">Flavoprotein</keyword>
<dbReference type="PROSITE" id="PS01136">
    <property type="entry name" value="UPF0034"/>
    <property type="match status" value="1"/>
</dbReference>
<dbReference type="Proteomes" id="UP000620124">
    <property type="component" value="Unassembled WGS sequence"/>
</dbReference>
<dbReference type="GO" id="GO:0017150">
    <property type="term" value="F:tRNA dihydrouridine synthase activity"/>
    <property type="evidence" value="ECO:0007669"/>
    <property type="project" value="InterPro"/>
</dbReference>
<dbReference type="AlphaFoldDB" id="A0A8H6XU66"/>
<protein>
    <submittedName>
        <fullName evidence="12">tRNA-dihydrouridine synthase 2</fullName>
    </submittedName>
</protein>
<name>A0A8H6XU66_9AGAR</name>
<keyword evidence="6" id="KW-0560">Oxidoreductase</keyword>
<dbReference type="Pfam" id="PF01207">
    <property type="entry name" value="Dus"/>
    <property type="match status" value="1"/>
</dbReference>
<dbReference type="InterPro" id="IPR013785">
    <property type="entry name" value="Aldolase_TIM"/>
</dbReference>
<dbReference type="InterPro" id="IPR036514">
    <property type="entry name" value="SGNH_hydro_sf"/>
</dbReference>
<dbReference type="EMBL" id="JACAZI010000012">
    <property type="protein sequence ID" value="KAF7347267.1"/>
    <property type="molecule type" value="Genomic_DNA"/>
</dbReference>
<evidence type="ECO:0000256" key="3">
    <source>
        <dbReference type="ARBA" id="ARBA00022643"/>
    </source>
</evidence>
<dbReference type="InterPro" id="IPR035587">
    <property type="entry name" value="DUS-like_FMN-bd"/>
</dbReference>
<comment type="catalytic activity">
    <reaction evidence="7">
        <text>a 5,6-dihydrouridine in mRNA + NAD(+) = a uridine in mRNA + NADH + H(+)</text>
        <dbReference type="Rhea" id="RHEA:69851"/>
        <dbReference type="Rhea" id="RHEA-COMP:14658"/>
        <dbReference type="Rhea" id="RHEA-COMP:17789"/>
        <dbReference type="ChEBI" id="CHEBI:15378"/>
        <dbReference type="ChEBI" id="CHEBI:57540"/>
        <dbReference type="ChEBI" id="CHEBI:57945"/>
        <dbReference type="ChEBI" id="CHEBI:65315"/>
        <dbReference type="ChEBI" id="CHEBI:74443"/>
    </reaction>
    <physiologicalReaction direction="right-to-left" evidence="7">
        <dbReference type="Rhea" id="RHEA:69853"/>
    </physiologicalReaction>
</comment>
<feature type="compositionally biased region" description="Basic and acidic residues" evidence="9">
    <location>
        <begin position="643"/>
        <end position="653"/>
    </location>
</feature>
<keyword evidence="5" id="KW-0819">tRNA processing</keyword>
<evidence type="ECO:0000256" key="10">
    <source>
        <dbReference type="SAM" id="SignalP"/>
    </source>
</evidence>
<dbReference type="Gene3D" id="3.20.20.70">
    <property type="entry name" value="Aldolase class I"/>
    <property type="match status" value="1"/>
</dbReference>
<dbReference type="PANTHER" id="PTHR45936:SF1">
    <property type="entry name" value="TRNA-DIHYDROURIDINE(20) SYNTHASE [NAD(P)+]-LIKE"/>
    <property type="match status" value="1"/>
</dbReference>
<dbReference type="GO" id="GO:0050660">
    <property type="term" value="F:flavin adenine dinucleotide binding"/>
    <property type="evidence" value="ECO:0007669"/>
    <property type="project" value="InterPro"/>
</dbReference>
<keyword evidence="4" id="KW-0507">mRNA processing</keyword>
<dbReference type="CDD" id="cd02801">
    <property type="entry name" value="DUS_like_FMN"/>
    <property type="match status" value="1"/>
</dbReference>
<feature type="region of interest" description="Disordered" evidence="9">
    <location>
        <begin position="614"/>
        <end position="653"/>
    </location>
</feature>
<dbReference type="InterPro" id="IPR052582">
    <property type="entry name" value="tRNA-DUS-like"/>
</dbReference>
<evidence type="ECO:0000256" key="4">
    <source>
        <dbReference type="ARBA" id="ARBA00022664"/>
    </source>
</evidence>
<dbReference type="Gene3D" id="3.40.50.1110">
    <property type="entry name" value="SGNH hydrolase"/>
    <property type="match status" value="1"/>
</dbReference>
<dbReference type="InterPro" id="IPR018517">
    <property type="entry name" value="tRNA_hU_synthase_CS"/>
</dbReference>
<reference evidence="12" key="1">
    <citation type="submission" date="2020-05" db="EMBL/GenBank/DDBJ databases">
        <title>Mycena genomes resolve the evolution of fungal bioluminescence.</title>
        <authorList>
            <person name="Tsai I.J."/>
        </authorList>
    </citation>
    <scope>NUCLEOTIDE SEQUENCE</scope>
    <source>
        <strain evidence="12">CCC161011</strain>
    </source>
</reference>
<comment type="catalytic activity">
    <reaction evidence="8">
        <text>a 5,6-dihydrouridine in mRNA + NADP(+) = a uridine in mRNA + NADPH + H(+)</text>
        <dbReference type="Rhea" id="RHEA:69855"/>
        <dbReference type="Rhea" id="RHEA-COMP:14658"/>
        <dbReference type="Rhea" id="RHEA-COMP:17789"/>
        <dbReference type="ChEBI" id="CHEBI:15378"/>
        <dbReference type="ChEBI" id="CHEBI:57783"/>
        <dbReference type="ChEBI" id="CHEBI:58349"/>
        <dbReference type="ChEBI" id="CHEBI:65315"/>
        <dbReference type="ChEBI" id="CHEBI:74443"/>
    </reaction>
    <physiologicalReaction direction="right-to-left" evidence="8">
        <dbReference type="Rhea" id="RHEA:69857"/>
    </physiologicalReaction>
</comment>
<comment type="caution">
    <text evidence="12">The sequence shown here is derived from an EMBL/GenBank/DDBJ whole genome shotgun (WGS) entry which is preliminary data.</text>
</comment>
<evidence type="ECO:0000256" key="1">
    <source>
        <dbReference type="ARBA" id="ARBA00001917"/>
    </source>
</evidence>
<dbReference type="PANTHER" id="PTHR45936">
    <property type="entry name" value="TRNA-DIHYDROURIDINE(20) SYNTHASE [NAD(P)+]-LIKE"/>
    <property type="match status" value="1"/>
</dbReference>
<accession>A0A8H6XU66</accession>
<dbReference type="SUPFAM" id="SSF51395">
    <property type="entry name" value="FMN-linked oxidoreductases"/>
    <property type="match status" value="1"/>
</dbReference>
<keyword evidence="3" id="KW-0288">FMN</keyword>
<dbReference type="InterPro" id="IPR001087">
    <property type="entry name" value="GDSL"/>
</dbReference>
<dbReference type="SUPFAM" id="SSF52266">
    <property type="entry name" value="SGNH hydrolase"/>
    <property type="match status" value="1"/>
</dbReference>
<dbReference type="GO" id="GO:0005737">
    <property type="term" value="C:cytoplasm"/>
    <property type="evidence" value="ECO:0007669"/>
    <property type="project" value="TreeGrafter"/>
</dbReference>
<evidence type="ECO:0000256" key="5">
    <source>
        <dbReference type="ARBA" id="ARBA00022694"/>
    </source>
</evidence>
<evidence type="ECO:0000256" key="9">
    <source>
        <dbReference type="SAM" id="MobiDB-lite"/>
    </source>
</evidence>
<evidence type="ECO:0000259" key="11">
    <source>
        <dbReference type="Pfam" id="PF01207"/>
    </source>
</evidence>
<evidence type="ECO:0000256" key="8">
    <source>
        <dbReference type="ARBA" id="ARBA00049447"/>
    </source>
</evidence>
<dbReference type="OrthoDB" id="10262250at2759"/>
<sequence length="653" mass="69958">MFPLLSSAVFAFLCATTSAVVLPRTGAVQLAVNPQCGTLSGGVPVDVNVGLGPLSSYKTIVAFGDSYTAGPTNGATWVQNLANSTGARLINYAASGAVVDVDQWPQVAPVQATASVDFINQANKFITGQKLDPASTLYIIFFGIGDYAEAVATGQTDMTNIAGVLVYTMLGLVSSPSFAQNILIVDNYGLGKTSPAGDAFKQDLFTSLGTGRRLYGWNVGFASFNSIWEGVLYGSPGGSAFGYSDTGICVQNDAPIRAPPSPRAPKRTKFDHLIPEDFKNGIMLAPMVRSGALPTRLFALKHGATLVWGPEMVDKAMLHAERAVDPVTGVISYNGKSRAMFTTHPIEKPYLIFQIGSSDPELAVQAARIVMNDVSGIDLNCGCPKPFSTHSGMGAALLTNPDLLCSILTALRAAMPPEITVSAKIRLLPSQEDTLKLVERIVNTGISALTVHCRTRTMRDRDAALVERLKEIVDFVAGMGKGIAVIENGDCVGAEDAKRIRDLTGAHSVMIARAAEANPSCFSPSPLNDLERTLCPAYLRVAKYLDNNWGLTKFCVSQFKGKHVDINKAAQKRYREVLHGTKGFDGLEEIVGSWTGEDDFREIVRTIEARPPRVRAIPVPSPTDVQPSTAEPSDSEDPVTPPDIDHSFRDFES</sequence>
<dbReference type="GO" id="GO:0006397">
    <property type="term" value="P:mRNA processing"/>
    <property type="evidence" value="ECO:0007669"/>
    <property type="project" value="UniProtKB-KW"/>
</dbReference>
<feature type="signal peptide" evidence="10">
    <location>
        <begin position="1"/>
        <end position="19"/>
    </location>
</feature>
<feature type="compositionally biased region" description="Polar residues" evidence="9">
    <location>
        <begin position="623"/>
        <end position="632"/>
    </location>
</feature>
<dbReference type="Pfam" id="PF00657">
    <property type="entry name" value="Lipase_GDSL"/>
    <property type="match status" value="1"/>
</dbReference>
<dbReference type="GO" id="GO:0016788">
    <property type="term" value="F:hydrolase activity, acting on ester bonds"/>
    <property type="evidence" value="ECO:0007669"/>
    <property type="project" value="InterPro"/>
</dbReference>
<gene>
    <name evidence="12" type="ORF">MVEN_01481800</name>
</gene>
<organism evidence="12 13">
    <name type="scientific">Mycena venus</name>
    <dbReference type="NCBI Taxonomy" id="2733690"/>
    <lineage>
        <taxon>Eukaryota</taxon>
        <taxon>Fungi</taxon>
        <taxon>Dikarya</taxon>
        <taxon>Basidiomycota</taxon>
        <taxon>Agaricomycotina</taxon>
        <taxon>Agaricomycetes</taxon>
        <taxon>Agaricomycetidae</taxon>
        <taxon>Agaricales</taxon>
        <taxon>Marasmiineae</taxon>
        <taxon>Mycenaceae</taxon>
        <taxon>Mycena</taxon>
    </lineage>
</organism>
<feature type="chain" id="PRO_5034610315" evidence="10">
    <location>
        <begin position="20"/>
        <end position="653"/>
    </location>
</feature>
<feature type="domain" description="DUS-like FMN-binding" evidence="11">
    <location>
        <begin position="283"/>
        <end position="523"/>
    </location>
</feature>
<evidence type="ECO:0000256" key="7">
    <source>
        <dbReference type="ARBA" id="ARBA00048342"/>
    </source>
</evidence>
<evidence type="ECO:0000313" key="13">
    <source>
        <dbReference type="Proteomes" id="UP000620124"/>
    </source>
</evidence>
<comment type="cofactor">
    <cofactor evidence="1">
        <name>FMN</name>
        <dbReference type="ChEBI" id="CHEBI:58210"/>
    </cofactor>
</comment>
<proteinExistence type="predicted"/>
<evidence type="ECO:0000313" key="12">
    <source>
        <dbReference type="EMBL" id="KAF7347267.1"/>
    </source>
</evidence>
<keyword evidence="10" id="KW-0732">Signal</keyword>
<evidence type="ECO:0000256" key="6">
    <source>
        <dbReference type="ARBA" id="ARBA00023002"/>
    </source>
</evidence>
<evidence type="ECO:0000256" key="2">
    <source>
        <dbReference type="ARBA" id="ARBA00022630"/>
    </source>
</evidence>
<keyword evidence="13" id="KW-1185">Reference proteome</keyword>